<feature type="domain" description="NADH-quinone oxidoreductase subunit D" evidence="4">
    <location>
        <begin position="274"/>
        <end position="427"/>
    </location>
</feature>
<name>A0A1B1ULT4_9BRAD</name>
<dbReference type="PANTHER" id="PTHR43485">
    <property type="entry name" value="HYDROGENASE-4 COMPONENT G"/>
    <property type="match status" value="1"/>
</dbReference>
<dbReference type="GO" id="GO:0016651">
    <property type="term" value="F:oxidoreductase activity, acting on NAD(P)H"/>
    <property type="evidence" value="ECO:0007669"/>
    <property type="project" value="InterPro"/>
</dbReference>
<dbReference type="Pfam" id="PF00346">
    <property type="entry name" value="Complex1_49kDa"/>
    <property type="match status" value="1"/>
</dbReference>
<dbReference type="InterPro" id="IPR037232">
    <property type="entry name" value="NADH_quin_OxRdtase_su_C/D-like"/>
</dbReference>
<dbReference type="GO" id="GO:0008137">
    <property type="term" value="F:NADH dehydrogenase (ubiquinone) activity"/>
    <property type="evidence" value="ECO:0007669"/>
    <property type="project" value="InterPro"/>
</dbReference>
<dbReference type="RefSeq" id="WP_065730895.1">
    <property type="nucleotide sequence ID" value="NZ_CP016428.1"/>
</dbReference>
<dbReference type="SUPFAM" id="SSF143243">
    <property type="entry name" value="Nqo5-like"/>
    <property type="match status" value="1"/>
</dbReference>
<evidence type="ECO:0000313" key="5">
    <source>
        <dbReference type="EMBL" id="ANW03725.1"/>
    </source>
</evidence>
<keyword evidence="1" id="KW-0560">Oxidoreductase</keyword>
<sequence>MPSLIDLTLEGRKVGQHGPWPRVVVDASVWTFAANELAHGRWSLLGLWGEPATVHMAIMDGQTAGIAVISLDCPNRRFPSVGRHHPPARRLERTIHDLFGLSAEDSPDVRPWLDHNRWGVRFPLGERIDALPKAAPYHFLAAEGDGLHQIPVGPVHAGIIEPGHFRFTASGETVVRLEQRLGYVHKGIDGLMTGASLERGVRLAGRTSGDSTVAYAYAFSRAAEAALDLVVPERAVFLRALLAELERLANHLGDIGAICNDASFALMHAHCGLLRESVLRAAGAAFGHRLMRDVIVAGGVARDVGNDGVEAIQAALDNIRLRFPALVELYDNTASLQDRTVDTGTLKASLASQYAAGGYVGRASGRSFDTRRALAYPPYDRLRFDVPVLNEGDVNARVWIRVREVEQSLALIDQILSQLPNGPIRKEVPLGGEVREGMAIVEGFRGDVLVWLRLRNGLIERCHMRDPSWFQWPLLEAVIENNIVADFPLCNKSFNCSYSGHDL</sequence>
<organism evidence="5 6">
    <name type="scientific">Bradyrhizobium icense</name>
    <dbReference type="NCBI Taxonomy" id="1274631"/>
    <lineage>
        <taxon>Bacteria</taxon>
        <taxon>Pseudomonadati</taxon>
        <taxon>Pseudomonadota</taxon>
        <taxon>Alphaproteobacteria</taxon>
        <taxon>Hyphomicrobiales</taxon>
        <taxon>Nitrobacteraceae</taxon>
        <taxon>Bradyrhizobium</taxon>
    </lineage>
</organism>
<keyword evidence="6" id="KW-1185">Reference proteome</keyword>
<proteinExistence type="predicted"/>
<evidence type="ECO:0000256" key="2">
    <source>
        <dbReference type="ARBA" id="ARBA00023027"/>
    </source>
</evidence>
<evidence type="ECO:0000259" key="3">
    <source>
        <dbReference type="Pfam" id="PF00329"/>
    </source>
</evidence>
<evidence type="ECO:0000313" key="6">
    <source>
        <dbReference type="Proteomes" id="UP000092839"/>
    </source>
</evidence>
<dbReference type="Proteomes" id="UP000092839">
    <property type="component" value="Chromosome"/>
</dbReference>
<dbReference type="GO" id="GO:0051287">
    <property type="term" value="F:NAD binding"/>
    <property type="evidence" value="ECO:0007669"/>
    <property type="project" value="InterPro"/>
</dbReference>
<dbReference type="InterPro" id="IPR029014">
    <property type="entry name" value="NiFe-Hase_large"/>
</dbReference>
<dbReference type="SUPFAM" id="SSF56762">
    <property type="entry name" value="HydB/Nqo4-like"/>
    <property type="match status" value="1"/>
</dbReference>
<dbReference type="PANTHER" id="PTHR43485:SF1">
    <property type="entry name" value="FORMATE HYDROGENLYASE SUBUNIT 5-RELATED"/>
    <property type="match status" value="1"/>
</dbReference>
<dbReference type="InterPro" id="IPR001135">
    <property type="entry name" value="NADH_Q_OxRdtase_suD"/>
</dbReference>
<dbReference type="GO" id="GO:0048038">
    <property type="term" value="F:quinone binding"/>
    <property type="evidence" value="ECO:0007669"/>
    <property type="project" value="InterPro"/>
</dbReference>
<protein>
    <submittedName>
        <fullName evidence="5">Hydrogenase expression protein HypE</fullName>
    </submittedName>
</protein>
<dbReference type="InterPro" id="IPR001268">
    <property type="entry name" value="NADH_UbQ_OxRdtase_30kDa_su"/>
</dbReference>
<dbReference type="EMBL" id="CP016428">
    <property type="protein sequence ID" value="ANW03725.1"/>
    <property type="molecule type" value="Genomic_DNA"/>
</dbReference>
<evidence type="ECO:0000259" key="4">
    <source>
        <dbReference type="Pfam" id="PF00346"/>
    </source>
</evidence>
<feature type="domain" description="NADH:ubiquinone oxidoreductase 30kDa subunit" evidence="3">
    <location>
        <begin position="71"/>
        <end position="125"/>
    </location>
</feature>
<evidence type="ECO:0000256" key="1">
    <source>
        <dbReference type="ARBA" id="ARBA00023002"/>
    </source>
</evidence>
<dbReference type="OrthoDB" id="9801496at2"/>
<dbReference type="Gene3D" id="1.10.645.10">
    <property type="entry name" value="Cytochrome-c3 Hydrogenase, chain B"/>
    <property type="match status" value="1"/>
</dbReference>
<dbReference type="AlphaFoldDB" id="A0A1B1ULT4"/>
<accession>A0A1B1ULT4</accession>
<gene>
    <name evidence="5" type="ORF">LMTR13_29845</name>
</gene>
<dbReference type="InterPro" id="IPR052197">
    <property type="entry name" value="ComplexI_49kDa-like"/>
</dbReference>
<dbReference type="KEGG" id="bic:LMTR13_29845"/>
<keyword evidence="2" id="KW-0520">NAD</keyword>
<dbReference type="STRING" id="1274631.LMTR13_29845"/>
<dbReference type="Pfam" id="PF00329">
    <property type="entry name" value="Complex1_30kDa"/>
    <property type="match status" value="1"/>
</dbReference>
<reference evidence="5 6" key="1">
    <citation type="submission" date="2016-07" db="EMBL/GenBank/DDBJ databases">
        <title>Complete genome sequence of Bradyrhizobium icense LMTR 13T, a potential inoculant strain isolated from lima bean (Phaseolus lunatus) in Peru.</title>
        <authorList>
            <person name="Ormeno-Orrillo E."/>
            <person name="Duran D."/>
            <person name="Rogel M.A."/>
            <person name="Rey L."/>
            <person name="Imperial J."/>
            <person name="Ruiz-Argueso T."/>
            <person name="Martinez-Romero E."/>
        </authorList>
    </citation>
    <scope>NUCLEOTIDE SEQUENCE [LARGE SCALE GENOMIC DNA]</scope>
    <source>
        <strain evidence="5 6">LMTR 13</strain>
    </source>
</reference>